<feature type="chain" id="PRO_5036381061" evidence="1">
    <location>
        <begin position="16"/>
        <end position="59"/>
    </location>
</feature>
<dbReference type="AlphaFoldDB" id="A0A6A4AKI6"/>
<dbReference type="EMBL" id="QXGE01011701">
    <property type="protein sequence ID" value="KAE9258719.1"/>
    <property type="molecule type" value="Genomic_DNA"/>
</dbReference>
<evidence type="ECO:0000313" key="4">
    <source>
        <dbReference type="EMBL" id="KAE9258719.1"/>
    </source>
</evidence>
<protein>
    <submittedName>
        <fullName evidence="4">Uncharacterized protein</fullName>
    </submittedName>
</protein>
<dbReference type="Proteomes" id="UP000488956">
    <property type="component" value="Unassembled WGS sequence"/>
</dbReference>
<comment type="caution">
    <text evidence="4">The sequence shown here is derived from an EMBL/GenBank/DDBJ whole genome shotgun (WGS) entry which is preliminary data.</text>
</comment>
<dbReference type="Proteomes" id="UP000440732">
    <property type="component" value="Unassembled WGS sequence"/>
</dbReference>
<evidence type="ECO:0000313" key="3">
    <source>
        <dbReference type="EMBL" id="KAE9053436.1"/>
    </source>
</evidence>
<organism evidence="4 5">
    <name type="scientific">Phytophthora fragariae</name>
    <dbReference type="NCBI Taxonomy" id="53985"/>
    <lineage>
        <taxon>Eukaryota</taxon>
        <taxon>Sar</taxon>
        <taxon>Stramenopiles</taxon>
        <taxon>Oomycota</taxon>
        <taxon>Peronosporomycetes</taxon>
        <taxon>Peronosporales</taxon>
        <taxon>Peronosporaceae</taxon>
        <taxon>Phytophthora</taxon>
    </lineage>
</organism>
<evidence type="ECO:0000313" key="7">
    <source>
        <dbReference type="Proteomes" id="UP000488956"/>
    </source>
</evidence>
<evidence type="ECO:0000313" key="6">
    <source>
        <dbReference type="Proteomes" id="UP000440732"/>
    </source>
</evidence>
<sequence length="59" mass="6733">MRACSLALWPRRLLSLMHLPIKCSTWMRPRSTRPPRASASSPCVDQRTCGWLHLLQAST</sequence>
<proteinExistence type="predicted"/>
<gene>
    <name evidence="4" type="ORF">PF001_g33267</name>
    <name evidence="3" type="ORF">PF006_g33564</name>
    <name evidence="2" type="ORF">PF010_g33293</name>
</gene>
<evidence type="ECO:0000313" key="2">
    <source>
        <dbReference type="EMBL" id="KAE9040892.1"/>
    </source>
</evidence>
<accession>A0A6A4AKI6</accession>
<keyword evidence="1" id="KW-0732">Signal</keyword>
<feature type="signal peptide" evidence="1">
    <location>
        <begin position="1"/>
        <end position="15"/>
    </location>
</feature>
<dbReference type="Proteomes" id="UP000437068">
    <property type="component" value="Unassembled WGS sequence"/>
</dbReference>
<dbReference type="EMBL" id="QXFX01012646">
    <property type="protein sequence ID" value="KAE9040892.1"/>
    <property type="molecule type" value="Genomic_DNA"/>
</dbReference>
<dbReference type="EMBL" id="QXGA01012853">
    <property type="protein sequence ID" value="KAE9053436.1"/>
    <property type="molecule type" value="Genomic_DNA"/>
</dbReference>
<evidence type="ECO:0000313" key="5">
    <source>
        <dbReference type="Proteomes" id="UP000437068"/>
    </source>
</evidence>
<name>A0A6A4AKI6_9STRA</name>
<evidence type="ECO:0000256" key="1">
    <source>
        <dbReference type="SAM" id="SignalP"/>
    </source>
</evidence>
<reference evidence="5 6" key="1">
    <citation type="submission" date="2018-08" db="EMBL/GenBank/DDBJ databases">
        <title>Genomic investigation of the strawberry pathogen Phytophthora fragariae indicates pathogenicity is determined by transcriptional variation in three key races.</title>
        <authorList>
            <person name="Adams T.M."/>
            <person name="Armitage A.D."/>
            <person name="Sobczyk M.K."/>
            <person name="Bates H.J."/>
            <person name="Dunwell J.M."/>
            <person name="Nellist C.F."/>
            <person name="Harrison R.J."/>
        </authorList>
    </citation>
    <scope>NUCLEOTIDE SEQUENCE [LARGE SCALE GENOMIC DNA]</scope>
    <source>
        <strain evidence="4 5">A4</strain>
        <strain evidence="3 6">NOV-5</strain>
        <strain evidence="2 7">ONT-3</strain>
    </source>
</reference>